<dbReference type="Proteomes" id="UP001169217">
    <property type="component" value="Unassembled WGS sequence"/>
</dbReference>
<accession>A0ABQ9P865</accession>
<dbReference type="EMBL" id="JARUPT010000914">
    <property type="protein sequence ID" value="KAK0368218.1"/>
    <property type="molecule type" value="Genomic_DNA"/>
</dbReference>
<proteinExistence type="predicted"/>
<evidence type="ECO:0000256" key="2">
    <source>
        <dbReference type="SAM" id="MobiDB-lite"/>
    </source>
</evidence>
<evidence type="ECO:0000313" key="5">
    <source>
        <dbReference type="Proteomes" id="UP001169217"/>
    </source>
</evidence>
<comment type="caution">
    <text evidence="4">The sequence shown here is derived from an EMBL/GenBank/DDBJ whole genome shotgun (WGS) entry which is preliminary data.</text>
</comment>
<feature type="domain" description="Heterokaryon incompatibility" evidence="3">
    <location>
        <begin position="44"/>
        <end position="197"/>
    </location>
</feature>
<dbReference type="InterPro" id="IPR010730">
    <property type="entry name" value="HET"/>
</dbReference>
<dbReference type="InterPro" id="IPR011009">
    <property type="entry name" value="Kinase-like_dom_sf"/>
</dbReference>
<dbReference type="SUPFAM" id="SSF56112">
    <property type="entry name" value="Protein kinase-like (PK-like)"/>
    <property type="match status" value="1"/>
</dbReference>
<dbReference type="Gene3D" id="1.10.510.10">
    <property type="entry name" value="Transferase(Phosphotransferase) domain 1"/>
    <property type="match status" value="1"/>
</dbReference>
<dbReference type="Pfam" id="PF06985">
    <property type="entry name" value="HET"/>
    <property type="match status" value="1"/>
</dbReference>
<name>A0ABQ9P865_9PEZI</name>
<protein>
    <recommendedName>
        <fullName evidence="3">Heterokaryon incompatibility domain-containing protein</fullName>
    </recommendedName>
</protein>
<keyword evidence="1" id="KW-0175">Coiled coil</keyword>
<dbReference type="Pfam" id="PF06293">
    <property type="entry name" value="Kdo"/>
    <property type="match status" value="1"/>
</dbReference>
<dbReference type="PANTHER" id="PTHR24148">
    <property type="entry name" value="ANKYRIN REPEAT DOMAIN-CONTAINING PROTEIN 39 HOMOLOG-RELATED"/>
    <property type="match status" value="1"/>
</dbReference>
<evidence type="ECO:0000313" key="4">
    <source>
        <dbReference type="EMBL" id="KAK0368218.1"/>
    </source>
</evidence>
<gene>
    <name evidence="4" type="ORF">CLIM01_14424</name>
</gene>
<organism evidence="4 5">
    <name type="scientific">Colletotrichum limetticola</name>
    <dbReference type="NCBI Taxonomy" id="1209924"/>
    <lineage>
        <taxon>Eukaryota</taxon>
        <taxon>Fungi</taxon>
        <taxon>Dikarya</taxon>
        <taxon>Ascomycota</taxon>
        <taxon>Pezizomycotina</taxon>
        <taxon>Sordariomycetes</taxon>
        <taxon>Hypocreomycetidae</taxon>
        <taxon>Glomerellales</taxon>
        <taxon>Glomerellaceae</taxon>
        <taxon>Colletotrichum</taxon>
        <taxon>Colletotrichum acutatum species complex</taxon>
    </lineage>
</organism>
<feature type="region of interest" description="Disordered" evidence="2">
    <location>
        <begin position="1019"/>
        <end position="1039"/>
    </location>
</feature>
<evidence type="ECO:0000259" key="3">
    <source>
        <dbReference type="Pfam" id="PF06985"/>
    </source>
</evidence>
<dbReference type="PANTHER" id="PTHR24148:SF64">
    <property type="entry name" value="HETEROKARYON INCOMPATIBILITY DOMAIN-CONTAINING PROTEIN"/>
    <property type="match status" value="1"/>
</dbReference>
<evidence type="ECO:0000256" key="1">
    <source>
        <dbReference type="SAM" id="Coils"/>
    </source>
</evidence>
<sequence length="1313" mass="148523">MKQYQYSPLAPNRQIRLLKLCAGTEAEKLSGELVHVFLDEKPSFTALSYAWGDSQPRKAFCCSNLKMEIGLSLHSALRNLRQPTCDTLLWADALCINQHDISERSQQVRMMSDIYAAAFATVIWLGEESSDVKMAFGWLRRFAMAWGMPESGPDLITKSRAEGPLQAAFGRHRTAAFRHIWALLNRQWFTRKWVIQELVKSQRPKLMVGRLYLPWTTLVRWISFVEWCPKTKEEFIQTCPNPLEAGGKVLGLSLLRASLLTRIEGTEKQLLPFLIVRTLEFRCADPRDHIFAMIGIASDADRFDLIDYRSPMEKVCRQFASICVADSMSLKLLWSLVCFTPLKCRIRSWVPNIQSVVSNRDGGTLVTQFSVQQYKDHNASGDTVLQTVLHDGGDILGIRGCIVDRVRFLGSDNRSLGDARIVEKVFNRDLYSFRKNIQAMQRRRWEWLEECLAIAKASGATNVEGALQNALLGDSFINNEVPQGLAVVRTEFAAQMQLYKAMAHESNHMSLLGADVRDRFSQLAVTLSRDSEFGIIETQGSNLLIAWFVPHICRITMEDELAKLRQQLLEARQLRNEEQRRREQAEELAKAAQPQTLSYYLASCHSLSLAIEVVTDRTLTTQGDTTNPTGRIFPRRIVPWDDFATRQQEIWDQLSNSGTFASRPMFPSPHQLDYVMSLISPISSETGLRNFQRDTVENAVQKLVDEAYSDTQLRSDIGLQGTVTFESHTNLGQTDEALSEPMEQLSIERDDIDAAAIPSRLPSRKPRRRARGKGNRADQFCIYRTSDGRNSPALAIEYKAPHKLRRDEVVTGLESEIRPERDVINKDGEGFGFASRSLVAAVVTQLFSYMIGKGIQYGYVCTGEAFVFLHIPDDPTIVYYSVRVPNLDVLDDDDDENRLHGTAVAQVFAFILQALRADPPPQSWHDTAAGLDTWAVEYDDVLRNIPETVRKGKEARISPYKPQRWRGFKRSPIQTRSRCKQFDGNAKQRDGSGDDEEGTPPSPTPTRLILSDEKALAKLSAGSTGRQAQEHRHHSQGKQMNIKDRQFCTPQCLLGLVNGWPLDERCPNFRDHGHQHLNRLDFLRLIRVQLAEDRGCDADVVPLHLSGSIGTLFKVRMSSHGYTLVAKGVETLDLALLRREKKMYDKLRLIQGKYVPVCLGRTDLTLPLYYDSGVYEHVLFLSWAGKPLFDSTNQATKADIDAVTQAYQNLHQLGVLHGDAKLHNVLRNESTAGESIVVVDFERAEFSRRLPLGLLSSNRQNKKRKRGILGKSTASDSQGSERFAKELDSMVYHMSRYVDARQQEIAVNVARKV</sequence>
<feature type="region of interest" description="Disordered" evidence="2">
    <location>
        <begin position="953"/>
        <end position="1007"/>
    </location>
</feature>
<reference evidence="4" key="1">
    <citation type="submission" date="2023-04" db="EMBL/GenBank/DDBJ databases">
        <title>Colletotrichum limetticola genome sequence.</title>
        <authorList>
            <person name="Baroncelli R."/>
        </authorList>
    </citation>
    <scope>NUCLEOTIDE SEQUENCE</scope>
    <source>
        <strain evidence="4">KLA-Anderson</strain>
    </source>
</reference>
<dbReference type="InterPro" id="IPR052895">
    <property type="entry name" value="HetReg/Transcr_Mod"/>
</dbReference>
<feature type="coiled-coil region" evidence="1">
    <location>
        <begin position="554"/>
        <end position="591"/>
    </location>
</feature>
<keyword evidence="5" id="KW-1185">Reference proteome</keyword>